<evidence type="ECO:0000256" key="3">
    <source>
        <dbReference type="ARBA" id="ARBA00022777"/>
    </source>
</evidence>
<name>A0A835P8V6_VANPL</name>
<evidence type="ECO:0000313" key="5">
    <source>
        <dbReference type="EMBL" id="KAG0447764.1"/>
    </source>
</evidence>
<dbReference type="Pfam" id="PF00625">
    <property type="entry name" value="Guanylate_kin"/>
    <property type="match status" value="1"/>
</dbReference>
<keyword evidence="2" id="KW-0808">Transferase</keyword>
<dbReference type="EMBL" id="JADCNL010000427">
    <property type="protein sequence ID" value="KAG0447764.1"/>
    <property type="molecule type" value="Genomic_DNA"/>
</dbReference>
<dbReference type="InterPro" id="IPR008144">
    <property type="entry name" value="Guanylate_kin-like_dom"/>
</dbReference>
<dbReference type="InterPro" id="IPR027417">
    <property type="entry name" value="P-loop_NTPase"/>
</dbReference>
<evidence type="ECO:0000256" key="1">
    <source>
        <dbReference type="ARBA" id="ARBA00005790"/>
    </source>
</evidence>
<evidence type="ECO:0000256" key="2">
    <source>
        <dbReference type="ARBA" id="ARBA00022679"/>
    </source>
</evidence>
<dbReference type="InterPro" id="IPR008145">
    <property type="entry name" value="GK/Ca_channel_bsu"/>
</dbReference>
<dbReference type="PANTHER" id="PTHR23117:SF13">
    <property type="entry name" value="GUANYLATE KINASE"/>
    <property type="match status" value="1"/>
</dbReference>
<dbReference type="GO" id="GO:0005829">
    <property type="term" value="C:cytosol"/>
    <property type="evidence" value="ECO:0007669"/>
    <property type="project" value="TreeGrafter"/>
</dbReference>
<comment type="caution">
    <text evidence="5">The sequence shown here is derived from an EMBL/GenBank/DDBJ whole genome shotgun (WGS) entry which is preliminary data.</text>
</comment>
<dbReference type="InterPro" id="IPR020590">
    <property type="entry name" value="Guanylate_kinase_CS"/>
</dbReference>
<proteinExistence type="inferred from homology"/>
<dbReference type="PANTHER" id="PTHR23117">
    <property type="entry name" value="GUANYLATE KINASE-RELATED"/>
    <property type="match status" value="1"/>
</dbReference>
<organism evidence="5 6">
    <name type="scientific">Vanilla planifolia</name>
    <name type="common">Vanilla</name>
    <dbReference type="NCBI Taxonomy" id="51239"/>
    <lineage>
        <taxon>Eukaryota</taxon>
        <taxon>Viridiplantae</taxon>
        <taxon>Streptophyta</taxon>
        <taxon>Embryophyta</taxon>
        <taxon>Tracheophyta</taxon>
        <taxon>Spermatophyta</taxon>
        <taxon>Magnoliopsida</taxon>
        <taxon>Liliopsida</taxon>
        <taxon>Asparagales</taxon>
        <taxon>Orchidaceae</taxon>
        <taxon>Vanilloideae</taxon>
        <taxon>Vanilleae</taxon>
        <taxon>Vanilla</taxon>
    </lineage>
</organism>
<evidence type="ECO:0000259" key="4">
    <source>
        <dbReference type="PROSITE" id="PS50052"/>
    </source>
</evidence>
<dbReference type="FunFam" id="3.30.63.10:FF:000002">
    <property type="entry name" value="Guanylate kinase 1"/>
    <property type="match status" value="1"/>
</dbReference>
<keyword evidence="3" id="KW-0418">Kinase</keyword>
<sequence length="158" mass="17630">MGTTKSEDGMILEDMPVLSRPCLFSVGSGVFLELGLACGKSVSHWTSGQDVLLRGLEALGSPSVQTLFHHPGNPMRLQEVREGVHFVVTATSRAQRPGEVDGKDYYFVSKEEFFMIERNELIEYALVYGDYKEFQNNRDFMAKGYDIVLRVDVQGAAT</sequence>
<dbReference type="Proteomes" id="UP000636800">
    <property type="component" value="Unassembled WGS sequence"/>
</dbReference>
<comment type="similarity">
    <text evidence="1">Belongs to the guanylate kinase family.</text>
</comment>
<dbReference type="PROSITE" id="PS00856">
    <property type="entry name" value="GUANYLATE_KINASE_1"/>
    <property type="match status" value="1"/>
</dbReference>
<dbReference type="SUPFAM" id="SSF52540">
    <property type="entry name" value="P-loop containing nucleoside triphosphate hydrolases"/>
    <property type="match status" value="1"/>
</dbReference>
<gene>
    <name evidence="5" type="ORF">HPP92_028178</name>
</gene>
<dbReference type="GO" id="GO:0004385">
    <property type="term" value="F:GMP kinase activity"/>
    <property type="evidence" value="ECO:0007669"/>
    <property type="project" value="TreeGrafter"/>
</dbReference>
<dbReference type="Gene3D" id="3.40.50.300">
    <property type="entry name" value="P-loop containing nucleotide triphosphate hydrolases"/>
    <property type="match status" value="1"/>
</dbReference>
<protein>
    <recommendedName>
        <fullName evidence="4">Guanylate kinase-like domain-containing protein</fullName>
    </recommendedName>
</protein>
<dbReference type="AlphaFoldDB" id="A0A835P8V6"/>
<evidence type="ECO:0000313" key="6">
    <source>
        <dbReference type="Proteomes" id="UP000636800"/>
    </source>
</evidence>
<accession>A0A835P8V6</accession>
<feature type="domain" description="Guanylate kinase-like" evidence="4">
    <location>
        <begin position="48"/>
        <end position="158"/>
    </location>
</feature>
<dbReference type="PROSITE" id="PS50052">
    <property type="entry name" value="GUANYLATE_KINASE_2"/>
    <property type="match status" value="1"/>
</dbReference>
<keyword evidence="6" id="KW-1185">Reference proteome</keyword>
<reference evidence="5 6" key="1">
    <citation type="journal article" date="2020" name="Nat. Food">
        <title>A phased Vanilla planifolia genome enables genetic improvement of flavour and production.</title>
        <authorList>
            <person name="Hasing T."/>
            <person name="Tang H."/>
            <person name="Brym M."/>
            <person name="Khazi F."/>
            <person name="Huang T."/>
            <person name="Chambers A.H."/>
        </authorList>
    </citation>
    <scope>NUCLEOTIDE SEQUENCE [LARGE SCALE GENOMIC DNA]</scope>
    <source>
        <tissue evidence="5">Leaf</tissue>
    </source>
</reference>